<organism evidence="3">
    <name type="scientific">Longilinea arvoryzae</name>
    <dbReference type="NCBI Taxonomy" id="360412"/>
    <lineage>
        <taxon>Bacteria</taxon>
        <taxon>Bacillati</taxon>
        <taxon>Chloroflexota</taxon>
        <taxon>Anaerolineae</taxon>
        <taxon>Anaerolineales</taxon>
        <taxon>Anaerolineaceae</taxon>
        <taxon>Longilinea</taxon>
    </lineage>
</organism>
<accession>A0A0S7BGN1</accession>
<evidence type="ECO:0000259" key="2">
    <source>
        <dbReference type="Pfam" id="PF01979"/>
    </source>
</evidence>
<keyword evidence="4" id="KW-1185">Reference proteome</keyword>
<dbReference type="AlphaFoldDB" id="A0A0S7BGN1"/>
<sequence length="392" mass="41151">MRHKTTLFLLILCILSILFSSCAPQPSAPAEPVTALIHARLIDGTGAAPLEDAVVLVSADRILAAGPADHVNIPAGATVIDLQGATLLPGLINAHVHTGFDEEKLAAWAQAGVTTVRDMGNSGSTASMEANYAHKAAINARPELARLVASTPIISPPQGYGELTVSSTQDAVEKVNAALDLGADLVKIAFEDYRPPSTRWPLLPLDQAQAIVEAGHQRGVRTSAHITWAKYAQTCLDAGVDEIAHMPMDPLDDAVIAQAVEQGVMWIPTLELWDRVGQGTLPSAIENTRRFVAAGGQVALGTDYGGYPGAFDLGLPVTELQRMQEAGLSPMQVIVSATRNGAVACGLENQLGTIEAGKIADLLAVSGDPSEDLTALQNVRLVMHNGVVIRGE</sequence>
<dbReference type="EMBL" id="DF967972">
    <property type="protein sequence ID" value="GAP13336.1"/>
    <property type="molecule type" value="Genomic_DNA"/>
</dbReference>
<evidence type="ECO:0000313" key="3">
    <source>
        <dbReference type="EMBL" id="GAP13336.1"/>
    </source>
</evidence>
<evidence type="ECO:0000256" key="1">
    <source>
        <dbReference type="SAM" id="SignalP"/>
    </source>
</evidence>
<dbReference type="Proteomes" id="UP000055060">
    <property type="component" value="Unassembled WGS sequence"/>
</dbReference>
<dbReference type="SUPFAM" id="SSF51556">
    <property type="entry name" value="Metallo-dependent hydrolases"/>
    <property type="match status" value="1"/>
</dbReference>
<dbReference type="OrthoDB" id="9797498at2"/>
<dbReference type="InterPro" id="IPR006680">
    <property type="entry name" value="Amidohydro-rel"/>
</dbReference>
<dbReference type="RefSeq" id="WP_075072680.1">
    <property type="nucleotide sequence ID" value="NZ_DF967972.1"/>
</dbReference>
<dbReference type="InterPro" id="IPR011059">
    <property type="entry name" value="Metal-dep_hydrolase_composite"/>
</dbReference>
<protein>
    <submittedName>
        <fullName evidence="3">Imidazolonepropionase</fullName>
    </submittedName>
</protein>
<gene>
    <name evidence="3" type="ORF">LARV_01089</name>
</gene>
<reference evidence="3" key="1">
    <citation type="submission" date="2015-07" db="EMBL/GenBank/DDBJ databases">
        <title>Draft Genome Sequences of Anaerolinea thermolimosa IMO-1, Bellilinea caldifistulae GOMI-1, Leptolinea tardivitalis YMTK-2, Levilinea saccharolytica KIBI-1,Longilinea arvoryzae KOME-1, Previously Described as Members of the Anaerolineaceae (Chloroflexi).</title>
        <authorList>
            <person name="Sekiguchi Y."/>
            <person name="Ohashi A."/>
            <person name="Matsuura N."/>
            <person name="Tourlousse M.D."/>
        </authorList>
    </citation>
    <scope>NUCLEOTIDE SEQUENCE [LARGE SCALE GENOMIC DNA]</scope>
    <source>
        <strain evidence="3">KOME-1</strain>
    </source>
</reference>
<feature type="signal peptide" evidence="1">
    <location>
        <begin position="1"/>
        <end position="23"/>
    </location>
</feature>
<dbReference type="STRING" id="360412.LARV_01089"/>
<dbReference type="SUPFAM" id="SSF51338">
    <property type="entry name" value="Composite domain of metallo-dependent hydrolases"/>
    <property type="match status" value="1"/>
</dbReference>
<dbReference type="PROSITE" id="PS51257">
    <property type="entry name" value="PROKAR_LIPOPROTEIN"/>
    <property type="match status" value="1"/>
</dbReference>
<dbReference type="Gene3D" id="3.20.20.140">
    <property type="entry name" value="Metal-dependent hydrolases"/>
    <property type="match status" value="1"/>
</dbReference>
<dbReference type="Gene3D" id="2.30.40.10">
    <property type="entry name" value="Urease, subunit C, domain 1"/>
    <property type="match status" value="1"/>
</dbReference>
<dbReference type="GO" id="GO:0016810">
    <property type="term" value="F:hydrolase activity, acting on carbon-nitrogen (but not peptide) bonds"/>
    <property type="evidence" value="ECO:0007669"/>
    <property type="project" value="InterPro"/>
</dbReference>
<feature type="domain" description="Amidohydrolase-related" evidence="2">
    <location>
        <begin position="86"/>
        <end position="388"/>
    </location>
</feature>
<keyword evidence="1" id="KW-0732">Signal</keyword>
<proteinExistence type="predicted"/>
<feature type="chain" id="PRO_5006632947" evidence="1">
    <location>
        <begin position="24"/>
        <end position="392"/>
    </location>
</feature>
<evidence type="ECO:0000313" key="4">
    <source>
        <dbReference type="Proteomes" id="UP000055060"/>
    </source>
</evidence>
<dbReference type="InterPro" id="IPR051781">
    <property type="entry name" value="Metallo-dep_Hydrolase"/>
</dbReference>
<dbReference type="Pfam" id="PF01979">
    <property type="entry name" value="Amidohydro_1"/>
    <property type="match status" value="1"/>
</dbReference>
<dbReference type="InterPro" id="IPR032466">
    <property type="entry name" value="Metal_Hydrolase"/>
</dbReference>
<dbReference type="PANTHER" id="PTHR43135">
    <property type="entry name" value="ALPHA-D-RIBOSE 1-METHYLPHOSPHONATE 5-TRIPHOSPHATE DIPHOSPHATASE"/>
    <property type="match status" value="1"/>
</dbReference>
<name>A0A0S7BGN1_9CHLR</name>
<dbReference type="PANTHER" id="PTHR43135:SF3">
    <property type="entry name" value="ALPHA-D-RIBOSE 1-METHYLPHOSPHONATE 5-TRIPHOSPHATE DIPHOSPHATASE"/>
    <property type="match status" value="1"/>
</dbReference>